<proteinExistence type="predicted"/>
<dbReference type="InterPro" id="IPR024932">
    <property type="entry name" value="ApbE"/>
</dbReference>
<dbReference type="InterPro" id="IPR003374">
    <property type="entry name" value="ApbE-like_sf"/>
</dbReference>
<evidence type="ECO:0000256" key="6">
    <source>
        <dbReference type="ARBA" id="ARBA00022723"/>
    </source>
</evidence>
<reference evidence="11 12" key="1">
    <citation type="journal article" date="2016" name="Nat. Commun.">
        <title>Thousands of microbial genomes shed light on interconnected biogeochemical processes in an aquifer system.</title>
        <authorList>
            <person name="Anantharaman K."/>
            <person name="Brown C.T."/>
            <person name="Hug L.A."/>
            <person name="Sharon I."/>
            <person name="Castelle C.J."/>
            <person name="Probst A.J."/>
            <person name="Thomas B.C."/>
            <person name="Singh A."/>
            <person name="Wilkins M.J."/>
            <person name="Karaoz U."/>
            <person name="Brodie E.L."/>
            <person name="Williams K.H."/>
            <person name="Hubbard S.S."/>
            <person name="Banfield J.F."/>
        </authorList>
    </citation>
    <scope>NUCLEOTIDE SEQUENCE [LARGE SCALE GENOMIC DNA]</scope>
</reference>
<evidence type="ECO:0000313" key="12">
    <source>
        <dbReference type="Proteomes" id="UP000179014"/>
    </source>
</evidence>
<name>A0A1F6BWJ5_9BACT</name>
<dbReference type="PANTHER" id="PTHR30040:SF2">
    <property type="entry name" value="FAD:PROTEIN FMN TRANSFERASE"/>
    <property type="match status" value="1"/>
</dbReference>
<evidence type="ECO:0000256" key="10">
    <source>
        <dbReference type="ARBA" id="ARBA00048540"/>
    </source>
</evidence>
<evidence type="ECO:0000256" key="1">
    <source>
        <dbReference type="ARBA" id="ARBA00001946"/>
    </source>
</evidence>
<dbReference type="PANTHER" id="PTHR30040">
    <property type="entry name" value="THIAMINE BIOSYNTHESIS LIPOPROTEIN APBE"/>
    <property type="match status" value="1"/>
</dbReference>
<comment type="caution">
    <text evidence="11">The sequence shown here is derived from an EMBL/GenBank/DDBJ whole genome shotgun (WGS) entry which is preliminary data.</text>
</comment>
<keyword evidence="6" id="KW-0479">Metal-binding</keyword>
<evidence type="ECO:0000313" key="11">
    <source>
        <dbReference type="EMBL" id="OGG41142.1"/>
    </source>
</evidence>
<dbReference type="GO" id="GO:0016740">
    <property type="term" value="F:transferase activity"/>
    <property type="evidence" value="ECO:0007669"/>
    <property type="project" value="UniProtKB-KW"/>
</dbReference>
<keyword evidence="7" id="KW-0274">FAD</keyword>
<dbReference type="AlphaFoldDB" id="A0A1F6BWJ5"/>
<dbReference type="SUPFAM" id="SSF143631">
    <property type="entry name" value="ApbE-like"/>
    <property type="match status" value="1"/>
</dbReference>
<dbReference type="Gene3D" id="3.10.520.10">
    <property type="entry name" value="ApbE-like domains"/>
    <property type="match status" value="2"/>
</dbReference>
<gene>
    <name evidence="11" type="ORF">A2118_03660</name>
</gene>
<evidence type="ECO:0000256" key="8">
    <source>
        <dbReference type="ARBA" id="ARBA00022842"/>
    </source>
</evidence>
<dbReference type="Pfam" id="PF02424">
    <property type="entry name" value="ApbE"/>
    <property type="match status" value="2"/>
</dbReference>
<dbReference type="EMBL" id="MFKN01000010">
    <property type="protein sequence ID" value="OGG41142.1"/>
    <property type="molecule type" value="Genomic_DNA"/>
</dbReference>
<evidence type="ECO:0000256" key="7">
    <source>
        <dbReference type="ARBA" id="ARBA00022827"/>
    </source>
</evidence>
<evidence type="ECO:0000256" key="2">
    <source>
        <dbReference type="ARBA" id="ARBA00011955"/>
    </source>
</evidence>
<evidence type="ECO:0000256" key="4">
    <source>
        <dbReference type="ARBA" id="ARBA00022630"/>
    </source>
</evidence>
<evidence type="ECO:0000256" key="5">
    <source>
        <dbReference type="ARBA" id="ARBA00022679"/>
    </source>
</evidence>
<comment type="catalytic activity">
    <reaction evidence="10">
        <text>L-threonyl-[protein] + FAD = FMN-L-threonyl-[protein] + AMP + H(+)</text>
        <dbReference type="Rhea" id="RHEA:36847"/>
        <dbReference type="Rhea" id="RHEA-COMP:11060"/>
        <dbReference type="Rhea" id="RHEA-COMP:11061"/>
        <dbReference type="ChEBI" id="CHEBI:15378"/>
        <dbReference type="ChEBI" id="CHEBI:30013"/>
        <dbReference type="ChEBI" id="CHEBI:57692"/>
        <dbReference type="ChEBI" id="CHEBI:74257"/>
        <dbReference type="ChEBI" id="CHEBI:456215"/>
        <dbReference type="EC" id="2.7.1.180"/>
    </reaction>
</comment>
<protein>
    <recommendedName>
        <fullName evidence="3">FAD:protein FMN transferase</fullName>
        <ecNumber evidence="2">2.7.1.180</ecNumber>
    </recommendedName>
    <alternativeName>
        <fullName evidence="9">Flavin transferase</fullName>
    </alternativeName>
</protein>
<keyword evidence="8" id="KW-0460">Magnesium</keyword>
<dbReference type="Proteomes" id="UP000179014">
    <property type="component" value="Unassembled WGS sequence"/>
</dbReference>
<evidence type="ECO:0000256" key="9">
    <source>
        <dbReference type="ARBA" id="ARBA00031306"/>
    </source>
</evidence>
<dbReference type="GO" id="GO:0046872">
    <property type="term" value="F:metal ion binding"/>
    <property type="evidence" value="ECO:0007669"/>
    <property type="project" value="UniProtKB-KW"/>
</dbReference>
<dbReference type="EC" id="2.7.1.180" evidence="2"/>
<comment type="cofactor">
    <cofactor evidence="1">
        <name>Mg(2+)</name>
        <dbReference type="ChEBI" id="CHEBI:18420"/>
    </cofactor>
</comment>
<accession>A0A1F6BWJ5</accession>
<dbReference type="STRING" id="1798474.A2118_03660"/>
<evidence type="ECO:0000256" key="3">
    <source>
        <dbReference type="ARBA" id="ARBA00016337"/>
    </source>
</evidence>
<organism evidence="11 12">
    <name type="scientific">Candidatus Kaiserbacteria bacterium GWA2_50_9</name>
    <dbReference type="NCBI Taxonomy" id="1798474"/>
    <lineage>
        <taxon>Bacteria</taxon>
        <taxon>Candidatus Kaiseribacteriota</taxon>
    </lineage>
</organism>
<keyword evidence="4" id="KW-0285">Flavoprotein</keyword>
<sequence length="247" mass="27305">MKETRLIMGMPIEIEIVSTDATELLEKAFAYLVAVDKRFSPYKDDSEISRMNQGHLTLDAASDEMKEVFAFGEKTKRETNGYFDIRRPWGIFDPSGIVKGWAIRNTAALIRKAGHENFFVNAGGDIASSGENAKGAPWHFGIRNPFNANEIVKVVYPKGKGIATSGSYIRGDHIYNPHNPEEKLHDIVSITVIGPDVLEADRFATAAFAMGKRGIAFVEQLFGFEGYAIDAQGIATMTSDFVKYTIV</sequence>
<keyword evidence="5" id="KW-0808">Transferase</keyword>